<evidence type="ECO:0000313" key="5">
    <source>
        <dbReference type="Proteomes" id="UP000799302"/>
    </source>
</evidence>
<accession>A0A6A6URH1</accession>
<dbReference type="Pfam" id="PF01255">
    <property type="entry name" value="Prenyltransf"/>
    <property type="match status" value="2"/>
</dbReference>
<reference evidence="4" key="1">
    <citation type="journal article" date="2020" name="Stud. Mycol.">
        <title>101 Dothideomycetes genomes: a test case for predicting lifestyles and emergence of pathogens.</title>
        <authorList>
            <person name="Haridas S."/>
            <person name="Albert R."/>
            <person name="Binder M."/>
            <person name="Bloem J."/>
            <person name="Labutti K."/>
            <person name="Salamov A."/>
            <person name="Andreopoulos B."/>
            <person name="Baker S."/>
            <person name="Barry K."/>
            <person name="Bills G."/>
            <person name="Bluhm B."/>
            <person name="Cannon C."/>
            <person name="Castanera R."/>
            <person name="Culley D."/>
            <person name="Daum C."/>
            <person name="Ezra D."/>
            <person name="Gonzalez J."/>
            <person name="Henrissat B."/>
            <person name="Kuo A."/>
            <person name="Liang C."/>
            <person name="Lipzen A."/>
            <person name="Lutzoni F."/>
            <person name="Magnuson J."/>
            <person name="Mondo S."/>
            <person name="Nolan M."/>
            <person name="Ohm R."/>
            <person name="Pangilinan J."/>
            <person name="Park H.-J."/>
            <person name="Ramirez L."/>
            <person name="Alfaro M."/>
            <person name="Sun H."/>
            <person name="Tritt A."/>
            <person name="Yoshinaga Y."/>
            <person name="Zwiers L.-H."/>
            <person name="Turgeon B."/>
            <person name="Goodwin S."/>
            <person name="Spatafora J."/>
            <person name="Crous P."/>
            <person name="Grigoriev I."/>
        </authorList>
    </citation>
    <scope>NUCLEOTIDE SEQUENCE</scope>
    <source>
        <strain evidence="4">CBS 115976</strain>
    </source>
</reference>
<dbReference type="GO" id="GO:0005811">
    <property type="term" value="C:lipid droplet"/>
    <property type="evidence" value="ECO:0007669"/>
    <property type="project" value="TreeGrafter"/>
</dbReference>
<evidence type="ECO:0000256" key="1">
    <source>
        <dbReference type="ARBA" id="ARBA00005432"/>
    </source>
</evidence>
<gene>
    <name evidence="4" type="ORF">BT63DRAFT_419377</name>
</gene>
<organism evidence="4 5">
    <name type="scientific">Microthyrium microscopicum</name>
    <dbReference type="NCBI Taxonomy" id="703497"/>
    <lineage>
        <taxon>Eukaryota</taxon>
        <taxon>Fungi</taxon>
        <taxon>Dikarya</taxon>
        <taxon>Ascomycota</taxon>
        <taxon>Pezizomycotina</taxon>
        <taxon>Dothideomycetes</taxon>
        <taxon>Dothideomycetes incertae sedis</taxon>
        <taxon>Microthyriales</taxon>
        <taxon>Microthyriaceae</taxon>
        <taxon>Microthyrium</taxon>
    </lineage>
</organism>
<dbReference type="OrthoDB" id="4173905at2759"/>
<dbReference type="PANTHER" id="PTHR10291:SF43">
    <property type="entry name" value="DEHYDRODOLICHYL DIPHOSPHATE SYNTHASE COMPLEX SUBUNIT DHDDS"/>
    <property type="match status" value="1"/>
</dbReference>
<dbReference type="GO" id="GO:0005783">
    <property type="term" value="C:endoplasmic reticulum"/>
    <property type="evidence" value="ECO:0007669"/>
    <property type="project" value="TreeGrafter"/>
</dbReference>
<dbReference type="InterPro" id="IPR018520">
    <property type="entry name" value="UPP_synth-like_CS"/>
</dbReference>
<keyword evidence="5" id="KW-1185">Reference proteome</keyword>
<dbReference type="InterPro" id="IPR001441">
    <property type="entry name" value="UPP_synth-like"/>
</dbReference>
<dbReference type="Proteomes" id="UP000799302">
    <property type="component" value="Unassembled WGS sequence"/>
</dbReference>
<dbReference type="HAMAP" id="MF_01139">
    <property type="entry name" value="ISPT"/>
    <property type="match status" value="1"/>
</dbReference>
<sequence length="448" mass="50463">MKSSASFRKWVVQSPPVEFLLEHGSAAVKDVLLGALRHGPVPKHIAFVMDGNRRFARSKRQEVTEGHSAGFEALARILEICYKIGVKVVTVYAFSIENFKRSRSEVDNLMDMAKMRLGQLAQHGQLLDKYGAKIQLLGRREMIRPDVLETLDQAMELTRHNTKAVLNICAPYTSRDEMATAIQKTVVQYCQPLRPRLRRPFSETHIARQIEAGRIKSLERATSGMPESTRAMESTEEEDYVYKPSTPGTGAVYQDILQAVESLLDEAADENTATADEEVIAGATSSILVYLKDITLSQEEKLIEVRDILDFDLSDAQLQELQSLADKLTDYQTKTAVSESTTLGNNGEHANASPRPPLPPMYPDIENIDENTLTSHTYTGSDAPPLDLLIRTSGVERLSDFMLWQCHQTTEVRFVDCYWPEFGLWHFVPIILEWQWKQNKETSGASEN</sequence>
<dbReference type="InterPro" id="IPR036424">
    <property type="entry name" value="UPP_synth-like_sf"/>
</dbReference>
<dbReference type="GO" id="GO:1904423">
    <property type="term" value="C:dehydrodolichyl diphosphate synthase complex"/>
    <property type="evidence" value="ECO:0007669"/>
    <property type="project" value="TreeGrafter"/>
</dbReference>
<dbReference type="GO" id="GO:0016020">
    <property type="term" value="C:membrane"/>
    <property type="evidence" value="ECO:0007669"/>
    <property type="project" value="TreeGrafter"/>
</dbReference>
<comment type="similarity">
    <text evidence="1">Belongs to the UPP synthase family.</text>
</comment>
<feature type="region of interest" description="Disordered" evidence="3">
    <location>
        <begin position="338"/>
        <end position="359"/>
    </location>
</feature>
<name>A0A6A6URH1_9PEZI</name>
<proteinExistence type="inferred from homology"/>
<dbReference type="GO" id="GO:0016094">
    <property type="term" value="P:polyprenol biosynthetic process"/>
    <property type="evidence" value="ECO:0007669"/>
    <property type="project" value="TreeGrafter"/>
</dbReference>
<keyword evidence="2 4" id="KW-0808">Transferase</keyword>
<dbReference type="NCBIfam" id="TIGR00055">
    <property type="entry name" value="uppS"/>
    <property type="match status" value="1"/>
</dbReference>
<dbReference type="CDD" id="cd00475">
    <property type="entry name" value="Cis_IPPS"/>
    <property type="match status" value="1"/>
</dbReference>
<dbReference type="GO" id="GO:0045547">
    <property type="term" value="F:ditrans,polycis-polyprenyl diphosphate synthase [(2E,6E)-farnesyl diphosphate specific] activity"/>
    <property type="evidence" value="ECO:0007669"/>
    <property type="project" value="TreeGrafter"/>
</dbReference>
<dbReference type="Gene3D" id="3.40.1180.10">
    <property type="entry name" value="Decaprenyl diphosphate synthase-like"/>
    <property type="match status" value="2"/>
</dbReference>
<evidence type="ECO:0000313" key="4">
    <source>
        <dbReference type="EMBL" id="KAF2674063.1"/>
    </source>
</evidence>
<evidence type="ECO:0000256" key="2">
    <source>
        <dbReference type="ARBA" id="ARBA00022679"/>
    </source>
</evidence>
<dbReference type="PANTHER" id="PTHR10291">
    <property type="entry name" value="DEHYDRODOLICHYL DIPHOSPHATE SYNTHASE FAMILY MEMBER"/>
    <property type="match status" value="1"/>
</dbReference>
<dbReference type="AlphaFoldDB" id="A0A6A6URH1"/>
<evidence type="ECO:0000256" key="3">
    <source>
        <dbReference type="SAM" id="MobiDB-lite"/>
    </source>
</evidence>
<dbReference type="SUPFAM" id="SSF64005">
    <property type="entry name" value="Undecaprenyl diphosphate synthase"/>
    <property type="match status" value="2"/>
</dbReference>
<protein>
    <submittedName>
        <fullName evidence="4">Di-trans-poly-cis-decaprenylcistransferase</fullName>
    </submittedName>
</protein>
<dbReference type="EMBL" id="MU004230">
    <property type="protein sequence ID" value="KAF2674063.1"/>
    <property type="molecule type" value="Genomic_DNA"/>
</dbReference>
<dbReference type="PROSITE" id="PS01066">
    <property type="entry name" value="UPP_SYNTHASE"/>
    <property type="match status" value="1"/>
</dbReference>